<name>A0A545VF15_9HYPO</name>
<dbReference type="Proteomes" id="UP000315783">
    <property type="component" value="Unassembled WGS sequence"/>
</dbReference>
<dbReference type="AlphaFoldDB" id="A0A545VF15"/>
<accession>A0A545VF15</accession>
<feature type="compositionally biased region" description="Low complexity" evidence="1">
    <location>
        <begin position="78"/>
        <end position="88"/>
    </location>
</feature>
<dbReference type="EMBL" id="SPUK01000001">
    <property type="protein sequence ID" value="TQW00312.1"/>
    <property type="molecule type" value="Genomic_DNA"/>
</dbReference>
<dbReference type="OrthoDB" id="5238042at2759"/>
<gene>
    <name evidence="2" type="ORF">IF1G_00243</name>
</gene>
<reference evidence="2 3" key="1">
    <citation type="journal article" date="2019" name="Appl. Microbiol. Biotechnol.">
        <title>Genome sequence of Isaria javanica and comparative genome analysis insights into family S53 peptidase evolution in fungal entomopathogens.</title>
        <authorList>
            <person name="Lin R."/>
            <person name="Zhang X."/>
            <person name="Xin B."/>
            <person name="Zou M."/>
            <person name="Gao Y."/>
            <person name="Qin F."/>
            <person name="Hu Q."/>
            <person name="Xie B."/>
            <person name="Cheng X."/>
        </authorList>
    </citation>
    <scope>NUCLEOTIDE SEQUENCE [LARGE SCALE GENOMIC DNA]</scope>
    <source>
        <strain evidence="2 3">IJ1G</strain>
    </source>
</reference>
<organism evidence="2 3">
    <name type="scientific">Cordyceps javanica</name>
    <dbReference type="NCBI Taxonomy" id="43265"/>
    <lineage>
        <taxon>Eukaryota</taxon>
        <taxon>Fungi</taxon>
        <taxon>Dikarya</taxon>
        <taxon>Ascomycota</taxon>
        <taxon>Pezizomycotina</taxon>
        <taxon>Sordariomycetes</taxon>
        <taxon>Hypocreomycetidae</taxon>
        <taxon>Hypocreales</taxon>
        <taxon>Cordycipitaceae</taxon>
        <taxon>Cordyceps</taxon>
    </lineage>
</organism>
<feature type="region of interest" description="Disordered" evidence="1">
    <location>
        <begin position="78"/>
        <end position="105"/>
    </location>
</feature>
<evidence type="ECO:0000313" key="2">
    <source>
        <dbReference type="EMBL" id="TQW00312.1"/>
    </source>
</evidence>
<evidence type="ECO:0000256" key="1">
    <source>
        <dbReference type="SAM" id="MobiDB-lite"/>
    </source>
</evidence>
<feature type="region of interest" description="Disordered" evidence="1">
    <location>
        <begin position="1"/>
        <end position="61"/>
    </location>
</feature>
<feature type="region of interest" description="Disordered" evidence="1">
    <location>
        <begin position="194"/>
        <end position="217"/>
    </location>
</feature>
<protein>
    <submittedName>
        <fullName evidence="2">Uncharacterized protein</fullName>
    </submittedName>
</protein>
<sequence>MELAAEIPGEHAASSATSSPNSIIDRKRELRAIPGSFSHNLGRRGCGLPPRLDLSPRHGPSRSVRSIVAWIQSSSAAAGRRSSQLSAGDDGGGHGGGPLRSDTSSYKLHANLRESPSRRHRRGFDALDSSVDSDCPTFLEYQRYFARESLARCLDTPPPPPPPAKMDRPSAVLERGADAGKRVDSIRQQLWIPDEELESTASETSSVRTDEASAVLF</sequence>
<comment type="caution">
    <text evidence="2">The sequence shown here is derived from an EMBL/GenBank/DDBJ whole genome shotgun (WGS) entry which is preliminary data.</text>
</comment>
<evidence type="ECO:0000313" key="3">
    <source>
        <dbReference type="Proteomes" id="UP000315783"/>
    </source>
</evidence>
<proteinExistence type="predicted"/>
<feature type="compositionally biased region" description="Gly residues" evidence="1">
    <location>
        <begin position="89"/>
        <end position="98"/>
    </location>
</feature>
<keyword evidence="3" id="KW-1185">Reference proteome</keyword>